<feature type="transmembrane region" description="Helical" evidence="14">
    <location>
        <begin position="123"/>
        <end position="149"/>
    </location>
</feature>
<keyword evidence="6" id="KW-0297">G-protein coupled receptor</keyword>
<feature type="compositionally biased region" description="Polar residues" evidence="13">
    <location>
        <begin position="331"/>
        <end position="345"/>
    </location>
</feature>
<feature type="region of interest" description="Disordered" evidence="13">
    <location>
        <begin position="331"/>
        <end position="355"/>
    </location>
</feature>
<evidence type="ECO:0000256" key="3">
    <source>
        <dbReference type="ARBA" id="ARBA00022500"/>
    </source>
</evidence>
<dbReference type="InterPro" id="IPR000276">
    <property type="entry name" value="GPCR_Rhodpsn"/>
</dbReference>
<feature type="transmembrane region" description="Helical" evidence="14">
    <location>
        <begin position="291"/>
        <end position="309"/>
    </location>
</feature>
<feature type="transmembrane region" description="Helical" evidence="14">
    <location>
        <begin position="78"/>
        <end position="103"/>
    </location>
</feature>
<feature type="transmembrane region" description="Helical" evidence="14">
    <location>
        <begin position="161"/>
        <end position="182"/>
    </location>
</feature>
<keyword evidence="8" id="KW-1015">Disulfide bond</keyword>
<name>A0A8C0WLB0_CASCN</name>
<dbReference type="GO" id="GO:0007204">
    <property type="term" value="P:positive regulation of cytosolic calcium ion concentration"/>
    <property type="evidence" value="ECO:0007669"/>
    <property type="project" value="TreeGrafter"/>
</dbReference>
<dbReference type="GO" id="GO:0004875">
    <property type="term" value="F:complement receptor activity"/>
    <property type="evidence" value="ECO:0007669"/>
    <property type="project" value="TreeGrafter"/>
</dbReference>
<evidence type="ECO:0000256" key="13">
    <source>
        <dbReference type="SAM" id="MobiDB-lite"/>
    </source>
</evidence>
<dbReference type="AlphaFoldDB" id="A0A8C0WLB0"/>
<evidence type="ECO:0000256" key="12">
    <source>
        <dbReference type="ARBA" id="ARBA00025736"/>
    </source>
</evidence>
<evidence type="ECO:0000256" key="11">
    <source>
        <dbReference type="ARBA" id="ARBA00023224"/>
    </source>
</evidence>
<dbReference type="InterPro" id="IPR017452">
    <property type="entry name" value="GPCR_Rhodpsn_7TM"/>
</dbReference>
<reference evidence="16" key="1">
    <citation type="submission" date="2023-09" db="UniProtKB">
        <authorList>
            <consortium name="Ensembl"/>
        </authorList>
    </citation>
    <scope>IDENTIFICATION</scope>
</reference>
<gene>
    <name evidence="16" type="primary">LOC109700202</name>
</gene>
<dbReference type="SUPFAM" id="SSF81321">
    <property type="entry name" value="Family A G protein-coupled receptor-like"/>
    <property type="match status" value="1"/>
</dbReference>
<evidence type="ECO:0000256" key="6">
    <source>
        <dbReference type="ARBA" id="ARBA00023040"/>
    </source>
</evidence>
<dbReference type="GO" id="GO:0006935">
    <property type="term" value="P:chemotaxis"/>
    <property type="evidence" value="ECO:0007669"/>
    <property type="project" value="UniProtKB-KW"/>
</dbReference>
<dbReference type="GO" id="GO:0004982">
    <property type="term" value="F:N-formyl peptide receptor activity"/>
    <property type="evidence" value="ECO:0007669"/>
    <property type="project" value="TreeGrafter"/>
</dbReference>
<dbReference type="GO" id="GO:0007200">
    <property type="term" value="P:phospholipase C-activating G protein-coupled receptor signaling pathway"/>
    <property type="evidence" value="ECO:0007669"/>
    <property type="project" value="TreeGrafter"/>
</dbReference>
<dbReference type="InterPro" id="IPR000826">
    <property type="entry name" value="Formyl_rcpt-rel"/>
</dbReference>
<keyword evidence="2" id="KW-1003">Cell membrane</keyword>
<keyword evidence="3" id="KW-0145">Chemotaxis</keyword>
<dbReference type="Gene3D" id="1.20.1070.10">
    <property type="entry name" value="Rhodopsin 7-helix transmembrane proteins"/>
    <property type="match status" value="1"/>
</dbReference>
<dbReference type="PROSITE" id="PS50262">
    <property type="entry name" value="G_PROTEIN_RECEP_F1_2"/>
    <property type="match status" value="1"/>
</dbReference>
<evidence type="ECO:0000256" key="1">
    <source>
        <dbReference type="ARBA" id="ARBA00004651"/>
    </source>
</evidence>
<keyword evidence="5 14" id="KW-1133">Transmembrane helix</keyword>
<dbReference type="PANTHER" id="PTHR24225:SF0">
    <property type="entry name" value="N-FORMYL PEPTIDE RECEPTOR 2"/>
    <property type="match status" value="1"/>
</dbReference>
<dbReference type="PRINTS" id="PR00237">
    <property type="entry name" value="GPCRRHODOPSN"/>
</dbReference>
<comment type="subcellular location">
    <subcellularLocation>
        <location evidence="1">Cell membrane</location>
        <topology evidence="1">Multi-pass membrane protein</topology>
    </subcellularLocation>
</comment>
<dbReference type="PANTHER" id="PTHR24225">
    <property type="entry name" value="CHEMOTACTIC RECEPTOR"/>
    <property type="match status" value="1"/>
</dbReference>
<sequence>MCGNRFEPTHLSLLLSSSSNFSIPLNGSEEVVNESTSHTVLWILSMVVLSVTLVLIVLGNGLVFGVTGFRMTHTVTTLCYLHLALADFSFTATLPFLIVSLAMKEKWTFCWVLCKSVHIVVDINLFGSVFLIAAIALDSCICVLHPVWAQNHCTISLARKVITGPWILALILTLPCFIFLTIVHSPRGDVYCAFTFMAVTMLTVGGIIWFIIGFSMPMSIVAICYGLIAAKICRKGVINSNCPLQGLIAVVVFFFICWFSLQLIALLYMIWPKETLFYGKYKIFDLLVNPTKYLAFFNSCLNPILYVFVGQDLWGRLIHSLPTSLERALSEDSTQNGDTGANSASHPAEAELQAI</sequence>
<evidence type="ECO:0000259" key="15">
    <source>
        <dbReference type="PROSITE" id="PS50262"/>
    </source>
</evidence>
<keyword evidence="11" id="KW-0807">Transducer</keyword>
<organism evidence="16">
    <name type="scientific">Castor canadensis</name>
    <name type="common">American beaver</name>
    <dbReference type="NCBI Taxonomy" id="51338"/>
    <lineage>
        <taxon>Eukaryota</taxon>
        <taxon>Metazoa</taxon>
        <taxon>Chordata</taxon>
        <taxon>Craniata</taxon>
        <taxon>Vertebrata</taxon>
        <taxon>Euteleostomi</taxon>
        <taxon>Mammalia</taxon>
        <taxon>Eutheria</taxon>
        <taxon>Euarchontoglires</taxon>
        <taxon>Glires</taxon>
        <taxon>Rodentia</taxon>
        <taxon>Castorimorpha</taxon>
        <taxon>Castoridae</taxon>
        <taxon>Castor</taxon>
    </lineage>
</organism>
<dbReference type="GO" id="GO:0006954">
    <property type="term" value="P:inflammatory response"/>
    <property type="evidence" value="ECO:0007669"/>
    <property type="project" value="TreeGrafter"/>
</dbReference>
<keyword evidence="9" id="KW-0675">Receptor</keyword>
<evidence type="ECO:0000256" key="5">
    <source>
        <dbReference type="ARBA" id="ARBA00022989"/>
    </source>
</evidence>
<evidence type="ECO:0000256" key="7">
    <source>
        <dbReference type="ARBA" id="ARBA00023136"/>
    </source>
</evidence>
<evidence type="ECO:0000313" key="16">
    <source>
        <dbReference type="Ensembl" id="ENSCCNP00000011295.1"/>
    </source>
</evidence>
<comment type="similarity">
    <text evidence="12">Belongs to the chemokine-like receptor (CMKLR) family.</text>
</comment>
<feature type="transmembrane region" description="Helical" evidence="14">
    <location>
        <begin position="247"/>
        <end position="271"/>
    </location>
</feature>
<evidence type="ECO:0000256" key="4">
    <source>
        <dbReference type="ARBA" id="ARBA00022692"/>
    </source>
</evidence>
<dbReference type="FunFam" id="1.20.1070.10:FF:000034">
    <property type="entry name" value="G-protein coupled receptor 1"/>
    <property type="match status" value="1"/>
</dbReference>
<keyword evidence="4 14" id="KW-0812">Transmembrane</keyword>
<evidence type="ECO:0000256" key="9">
    <source>
        <dbReference type="ARBA" id="ARBA00023170"/>
    </source>
</evidence>
<evidence type="ECO:0000256" key="10">
    <source>
        <dbReference type="ARBA" id="ARBA00023180"/>
    </source>
</evidence>
<keyword evidence="10" id="KW-0325">Glycoprotein</keyword>
<dbReference type="PRINTS" id="PR00526">
    <property type="entry name" value="FMETLEUPHER"/>
</dbReference>
<dbReference type="Ensembl" id="ENSCCNT00000014793.1">
    <property type="protein sequence ID" value="ENSCCNP00000011295.1"/>
    <property type="gene ID" value="ENSCCNG00000011714.1"/>
</dbReference>
<feature type="transmembrane region" description="Helical" evidence="14">
    <location>
        <begin position="40"/>
        <end position="66"/>
    </location>
</feature>
<evidence type="ECO:0000256" key="8">
    <source>
        <dbReference type="ARBA" id="ARBA00023157"/>
    </source>
</evidence>
<accession>A0A8C0WLB0</accession>
<keyword evidence="7 14" id="KW-0472">Membrane</keyword>
<protein>
    <recommendedName>
        <fullName evidence="15">G-protein coupled receptors family 1 profile domain-containing protein</fullName>
    </recommendedName>
</protein>
<feature type="domain" description="G-protein coupled receptors family 1 profile" evidence="15">
    <location>
        <begin position="59"/>
        <end position="306"/>
    </location>
</feature>
<proteinExistence type="inferred from homology"/>
<evidence type="ECO:0000256" key="2">
    <source>
        <dbReference type="ARBA" id="ARBA00022475"/>
    </source>
</evidence>
<feature type="transmembrane region" description="Helical" evidence="14">
    <location>
        <begin position="194"/>
        <end position="227"/>
    </location>
</feature>
<evidence type="ECO:0000256" key="14">
    <source>
        <dbReference type="SAM" id="Phobius"/>
    </source>
</evidence>
<dbReference type="Pfam" id="PF00001">
    <property type="entry name" value="7tm_1"/>
    <property type="match status" value="1"/>
</dbReference>
<dbReference type="GO" id="GO:0005886">
    <property type="term" value="C:plasma membrane"/>
    <property type="evidence" value="ECO:0007669"/>
    <property type="project" value="UniProtKB-SubCell"/>
</dbReference>